<dbReference type="KEGG" id="pmet:G4Y79_23370"/>
<reference evidence="1 2" key="1">
    <citation type="submission" date="2020-02" db="EMBL/GenBank/DDBJ databases">
        <authorList>
            <person name="Zheng R.K."/>
            <person name="Sun C.M."/>
        </authorList>
    </citation>
    <scope>NUCLEOTIDE SEQUENCE [LARGE SCALE GENOMIC DNA]</scope>
    <source>
        <strain evidence="2">rifampicinis</strain>
    </source>
</reference>
<keyword evidence="2" id="KW-1185">Reference proteome</keyword>
<dbReference type="EMBL" id="CP062983">
    <property type="protein sequence ID" value="QPC82592.1"/>
    <property type="molecule type" value="Genomic_DNA"/>
</dbReference>
<proteinExistence type="predicted"/>
<organism evidence="1 2">
    <name type="scientific">Phototrophicus methaneseepsis</name>
    <dbReference type="NCBI Taxonomy" id="2710758"/>
    <lineage>
        <taxon>Bacteria</taxon>
        <taxon>Bacillati</taxon>
        <taxon>Chloroflexota</taxon>
        <taxon>Candidatus Thermofontia</taxon>
        <taxon>Phototrophicales</taxon>
        <taxon>Phototrophicaceae</taxon>
        <taxon>Phototrophicus</taxon>
    </lineage>
</organism>
<gene>
    <name evidence="1" type="ORF">G4Y79_23370</name>
</gene>
<sequence>MTELMNAYAQERTFRDSVPYTLHSIVDMSQIKRIPPNWLTAKAGPGLTHPRSGFMLFVGLSMGFKMILQTIMKIMRYEKIHFFDTRAQADAFMAELLQKEDSTASSTS</sequence>
<dbReference type="Proteomes" id="UP000594468">
    <property type="component" value="Chromosome"/>
</dbReference>
<name>A0A7S8E933_9CHLR</name>
<evidence type="ECO:0000313" key="2">
    <source>
        <dbReference type="Proteomes" id="UP000594468"/>
    </source>
</evidence>
<dbReference type="AlphaFoldDB" id="A0A7S8E933"/>
<evidence type="ECO:0000313" key="1">
    <source>
        <dbReference type="EMBL" id="QPC82592.1"/>
    </source>
</evidence>
<protein>
    <submittedName>
        <fullName evidence="1">Uncharacterized protein</fullName>
    </submittedName>
</protein>
<dbReference type="RefSeq" id="WP_195170661.1">
    <property type="nucleotide sequence ID" value="NZ_CP062983.1"/>
</dbReference>
<accession>A0A7S8E933</accession>